<keyword evidence="9" id="KW-0457">Lysine biosynthesis</keyword>
<dbReference type="EMBL" id="CP000482">
    <property type="protein sequence ID" value="ABK97687.1"/>
    <property type="molecule type" value="Genomic_DNA"/>
</dbReference>
<dbReference type="GO" id="GO:0009088">
    <property type="term" value="P:threonine biosynthetic process"/>
    <property type="evidence" value="ECO:0007669"/>
    <property type="project" value="UniProtKB-UniRule"/>
</dbReference>
<evidence type="ECO:0000256" key="7">
    <source>
        <dbReference type="ARBA" id="ARBA00022915"/>
    </source>
</evidence>
<evidence type="ECO:0000256" key="5">
    <source>
        <dbReference type="ARBA" id="ARBA00022697"/>
    </source>
</evidence>
<dbReference type="GO" id="GO:0019877">
    <property type="term" value="P:diaminopimelate biosynthetic process"/>
    <property type="evidence" value="ECO:0007669"/>
    <property type="project" value="UniProtKB-KW"/>
</dbReference>
<dbReference type="SMART" id="SM00859">
    <property type="entry name" value="Semialdhyde_dh"/>
    <property type="match status" value="1"/>
</dbReference>
<dbReference type="STRING" id="338966.Ppro_0047"/>
<dbReference type="PANTHER" id="PTHR46278:SF2">
    <property type="entry name" value="ASPARTATE-SEMIALDEHYDE DEHYDROGENASE"/>
    <property type="match status" value="1"/>
</dbReference>
<comment type="similarity">
    <text evidence="1">Belongs to the aspartate-semialdehyde dehydrogenase family.</text>
</comment>
<comment type="subunit">
    <text evidence="2">Homodimer.</text>
</comment>
<dbReference type="Gene3D" id="3.40.50.720">
    <property type="entry name" value="NAD(P)-binding Rossmann-like Domain"/>
    <property type="match status" value="1"/>
</dbReference>
<keyword evidence="5" id="KW-0791">Threonine biosynthesis</keyword>
<accession>A1AK17</accession>
<evidence type="ECO:0000256" key="8">
    <source>
        <dbReference type="ARBA" id="ARBA00023002"/>
    </source>
</evidence>
<dbReference type="GO" id="GO:0004073">
    <property type="term" value="F:aspartate-semialdehyde dehydrogenase activity"/>
    <property type="evidence" value="ECO:0007669"/>
    <property type="project" value="UniProtKB-UniRule"/>
</dbReference>
<dbReference type="PIRSF" id="PIRSF000148">
    <property type="entry name" value="ASA_dh"/>
    <property type="match status" value="1"/>
</dbReference>
<evidence type="ECO:0000256" key="10">
    <source>
        <dbReference type="ARBA" id="ARBA00023167"/>
    </source>
</evidence>
<dbReference type="InterPro" id="IPR000534">
    <property type="entry name" value="Semialdehyde_DH_NAD-bd"/>
</dbReference>
<dbReference type="Pfam" id="PF02774">
    <property type="entry name" value="Semialdhyde_dhC"/>
    <property type="match status" value="1"/>
</dbReference>
<keyword evidence="4" id="KW-0028">Amino-acid biosynthesis</keyword>
<dbReference type="SUPFAM" id="SSF55347">
    <property type="entry name" value="Glyceraldehyde-3-phosphate dehydrogenase-like, C-terminal domain"/>
    <property type="match status" value="1"/>
</dbReference>
<evidence type="ECO:0000256" key="11">
    <source>
        <dbReference type="ARBA" id="ARBA00047891"/>
    </source>
</evidence>
<proteinExistence type="inferred from homology"/>
<keyword evidence="8 14" id="KW-0560">Oxidoreductase</keyword>
<keyword evidence="10" id="KW-0486">Methionine biosynthesis</keyword>
<dbReference type="GO" id="GO:0009097">
    <property type="term" value="P:isoleucine biosynthetic process"/>
    <property type="evidence" value="ECO:0007669"/>
    <property type="project" value="UniProtKB-UniRule"/>
</dbReference>
<name>A1AK17_PELPD</name>
<evidence type="ECO:0000256" key="9">
    <source>
        <dbReference type="ARBA" id="ARBA00023154"/>
    </source>
</evidence>
<evidence type="ECO:0000256" key="3">
    <source>
        <dbReference type="ARBA" id="ARBA00013120"/>
    </source>
</evidence>
<keyword evidence="15" id="KW-1185">Reference proteome</keyword>
<dbReference type="CDD" id="cd02316">
    <property type="entry name" value="VcASADH2_like_N"/>
    <property type="match status" value="1"/>
</dbReference>
<dbReference type="KEGG" id="ppd:Ppro_0047"/>
<dbReference type="Proteomes" id="UP000006732">
    <property type="component" value="Chromosome"/>
</dbReference>
<comment type="catalytic activity">
    <reaction evidence="11">
        <text>L-aspartate 4-semialdehyde + phosphate + NADP(+) = 4-phospho-L-aspartate + NADPH + H(+)</text>
        <dbReference type="Rhea" id="RHEA:24284"/>
        <dbReference type="ChEBI" id="CHEBI:15378"/>
        <dbReference type="ChEBI" id="CHEBI:43474"/>
        <dbReference type="ChEBI" id="CHEBI:57535"/>
        <dbReference type="ChEBI" id="CHEBI:57783"/>
        <dbReference type="ChEBI" id="CHEBI:58349"/>
        <dbReference type="ChEBI" id="CHEBI:537519"/>
        <dbReference type="EC" id="1.2.1.11"/>
    </reaction>
</comment>
<dbReference type="GO" id="GO:0051287">
    <property type="term" value="F:NAD binding"/>
    <property type="evidence" value="ECO:0007669"/>
    <property type="project" value="InterPro"/>
</dbReference>
<evidence type="ECO:0000256" key="4">
    <source>
        <dbReference type="ARBA" id="ARBA00022605"/>
    </source>
</evidence>
<dbReference type="NCBIfam" id="TIGR01296">
    <property type="entry name" value="asd_B"/>
    <property type="match status" value="1"/>
</dbReference>
<dbReference type="GO" id="GO:0050661">
    <property type="term" value="F:NADP binding"/>
    <property type="evidence" value="ECO:0007669"/>
    <property type="project" value="InterPro"/>
</dbReference>
<evidence type="ECO:0000256" key="6">
    <source>
        <dbReference type="ARBA" id="ARBA00022857"/>
    </source>
</evidence>
<dbReference type="Pfam" id="PF01118">
    <property type="entry name" value="Semialdhyde_dh"/>
    <property type="match status" value="1"/>
</dbReference>
<dbReference type="PANTHER" id="PTHR46278">
    <property type="entry name" value="DEHYDROGENASE, PUTATIVE-RELATED"/>
    <property type="match status" value="1"/>
</dbReference>
<dbReference type="eggNOG" id="COG0136">
    <property type="taxonomic scope" value="Bacteria"/>
</dbReference>
<evidence type="ECO:0000313" key="14">
    <source>
        <dbReference type="EMBL" id="ABK97687.1"/>
    </source>
</evidence>
<dbReference type="NCBIfam" id="NF011456">
    <property type="entry name" value="PRK14874.1"/>
    <property type="match status" value="1"/>
</dbReference>
<evidence type="ECO:0000259" key="13">
    <source>
        <dbReference type="SMART" id="SM00859"/>
    </source>
</evidence>
<dbReference type="Gene3D" id="3.30.360.10">
    <property type="entry name" value="Dihydrodipicolinate Reductase, domain 2"/>
    <property type="match status" value="1"/>
</dbReference>
<dbReference type="HOGENOM" id="CLU_049966_0_1_7"/>
<evidence type="ECO:0000256" key="2">
    <source>
        <dbReference type="ARBA" id="ARBA00011738"/>
    </source>
</evidence>
<dbReference type="GO" id="GO:0009089">
    <property type="term" value="P:lysine biosynthetic process via diaminopimelate"/>
    <property type="evidence" value="ECO:0007669"/>
    <property type="project" value="UniProtKB-UniRule"/>
</dbReference>
<feature type="domain" description="Semialdehyde dehydrogenase NAD-binding" evidence="13">
    <location>
        <begin position="7"/>
        <end position="122"/>
    </location>
</feature>
<evidence type="ECO:0000256" key="1">
    <source>
        <dbReference type="ARBA" id="ARBA00010584"/>
    </source>
</evidence>
<protein>
    <recommendedName>
        <fullName evidence="3 12">Aspartate-semialdehyde dehydrogenase</fullName>
        <ecNumber evidence="3 12">1.2.1.11</ecNumber>
    </recommendedName>
</protein>
<sequence>MPKKRWNIAVVGVSGVIGEQLLECLEEGDFPVGNIRFLSDSAEAGKLLEFRGRGVAVEELASDSFAGTDIAFFCTAVSESREFCPAARQAGAVCIDTSAAWRREPDVPLVAPEVNPQDISGFGDRGIVAIPGAMTLQLLAALKPLHDRGTVRRIVVSTYQAVSDSGKEAIDELHHQVLELLNGRSPDSRVYPHRIAFNCIPQVGEFLESGVTDEELDVAAETRRILGDSVRVSATAVRLPLFYGQAASVNVETASRIGADQARELIGQYAACELVDDPAEQSYPMPCDAVGQDLVQVGRIREDDSIENGLNLWLAADNTRQVAMASLRVAELLVENLLK</sequence>
<dbReference type="EC" id="1.2.1.11" evidence="3 12"/>
<keyword evidence="6" id="KW-0521">NADP</keyword>
<reference evidence="14 15" key="1">
    <citation type="submission" date="2006-10" db="EMBL/GenBank/DDBJ databases">
        <title>Complete sequence of chromosome of Pelobacter propionicus DSM 2379.</title>
        <authorList>
            <consortium name="US DOE Joint Genome Institute"/>
            <person name="Copeland A."/>
            <person name="Lucas S."/>
            <person name="Lapidus A."/>
            <person name="Barry K."/>
            <person name="Detter J.C."/>
            <person name="Glavina del Rio T."/>
            <person name="Hammon N."/>
            <person name="Israni S."/>
            <person name="Dalin E."/>
            <person name="Tice H."/>
            <person name="Pitluck S."/>
            <person name="Saunders E."/>
            <person name="Brettin T."/>
            <person name="Bruce D."/>
            <person name="Han C."/>
            <person name="Tapia R."/>
            <person name="Schmutz J."/>
            <person name="Larimer F."/>
            <person name="Land M."/>
            <person name="Hauser L."/>
            <person name="Kyrpides N."/>
            <person name="Kim E."/>
            <person name="Lovley D."/>
            <person name="Richardson P."/>
        </authorList>
    </citation>
    <scope>NUCLEOTIDE SEQUENCE [LARGE SCALE GENOMIC DNA]</scope>
    <source>
        <strain evidence="15">DSM 2379 / NBRC 103807 / OttBd1</strain>
    </source>
</reference>
<keyword evidence="7" id="KW-0220">Diaminopimelate biosynthesis</keyword>
<dbReference type="RefSeq" id="WP_011734002.1">
    <property type="nucleotide sequence ID" value="NC_008609.1"/>
</dbReference>
<dbReference type="AlphaFoldDB" id="A1AK17"/>
<dbReference type="InterPro" id="IPR012280">
    <property type="entry name" value="Semialdhyde_DH_dimer_dom"/>
</dbReference>
<dbReference type="SUPFAM" id="SSF51735">
    <property type="entry name" value="NAD(P)-binding Rossmann-fold domains"/>
    <property type="match status" value="1"/>
</dbReference>
<dbReference type="InterPro" id="IPR036291">
    <property type="entry name" value="NAD(P)-bd_dom_sf"/>
</dbReference>
<dbReference type="GO" id="GO:0009086">
    <property type="term" value="P:methionine biosynthetic process"/>
    <property type="evidence" value="ECO:0007669"/>
    <property type="project" value="UniProtKB-UniRule"/>
</dbReference>
<evidence type="ECO:0000313" key="15">
    <source>
        <dbReference type="Proteomes" id="UP000006732"/>
    </source>
</evidence>
<gene>
    <name evidence="14" type="ordered locus">Ppro_0047</name>
</gene>
<dbReference type="InterPro" id="IPR005986">
    <property type="entry name" value="Asp_semialdehyde_DH_beta"/>
</dbReference>
<dbReference type="GO" id="GO:0046983">
    <property type="term" value="F:protein dimerization activity"/>
    <property type="evidence" value="ECO:0007669"/>
    <property type="project" value="InterPro"/>
</dbReference>
<evidence type="ECO:0000256" key="12">
    <source>
        <dbReference type="NCBIfam" id="TIGR01296"/>
    </source>
</evidence>
<dbReference type="CDD" id="cd18131">
    <property type="entry name" value="ASADH_C_bac_euk_like"/>
    <property type="match status" value="1"/>
</dbReference>
<organism evidence="14 15">
    <name type="scientific">Pelobacter propionicus (strain DSM 2379 / NBRC 103807 / OttBd1)</name>
    <dbReference type="NCBI Taxonomy" id="338966"/>
    <lineage>
        <taxon>Bacteria</taxon>
        <taxon>Pseudomonadati</taxon>
        <taxon>Thermodesulfobacteriota</taxon>
        <taxon>Desulfuromonadia</taxon>
        <taxon>Desulfuromonadales</taxon>
        <taxon>Desulfuromonadaceae</taxon>
        <taxon>Pelobacter</taxon>
    </lineage>
</organism>